<proteinExistence type="predicted"/>
<evidence type="ECO:0008006" key="3">
    <source>
        <dbReference type="Google" id="ProtNLM"/>
    </source>
</evidence>
<dbReference type="AlphaFoldDB" id="A0A1Z5HUA5"/>
<dbReference type="EMBL" id="BDGJ01000116">
    <property type="protein sequence ID" value="GAW93104.1"/>
    <property type="molecule type" value="Genomic_DNA"/>
</dbReference>
<dbReference type="RefSeq" id="WP_238134271.1">
    <property type="nucleotide sequence ID" value="NZ_BDGJ01000116.1"/>
</dbReference>
<dbReference type="Pfam" id="PF11007">
    <property type="entry name" value="CotJA"/>
    <property type="match status" value="1"/>
</dbReference>
<evidence type="ECO:0000313" key="1">
    <source>
        <dbReference type="EMBL" id="GAW93104.1"/>
    </source>
</evidence>
<accession>A0A1Z5HUA5</accession>
<organism evidence="1 2">
    <name type="scientific">Calderihabitans maritimus</name>
    <dbReference type="NCBI Taxonomy" id="1246530"/>
    <lineage>
        <taxon>Bacteria</taxon>
        <taxon>Bacillati</taxon>
        <taxon>Bacillota</taxon>
        <taxon>Clostridia</taxon>
        <taxon>Neomoorellales</taxon>
        <taxon>Calderihabitantaceae</taxon>
        <taxon>Calderihabitans</taxon>
    </lineage>
</organism>
<dbReference type="Proteomes" id="UP000197032">
    <property type="component" value="Unassembled WGS sequence"/>
</dbReference>
<evidence type="ECO:0000313" key="2">
    <source>
        <dbReference type="Proteomes" id="UP000197032"/>
    </source>
</evidence>
<dbReference type="InterPro" id="IPR020256">
    <property type="entry name" value="Spore_coat_CotJA"/>
</dbReference>
<gene>
    <name evidence="1" type="ORF">KKC1_22450</name>
</gene>
<comment type="caution">
    <text evidence="1">The sequence shown here is derived from an EMBL/GenBank/DDBJ whole genome shotgun (WGS) entry which is preliminary data.</text>
</comment>
<name>A0A1Z5HUA5_9FIRM</name>
<reference evidence="2" key="1">
    <citation type="journal article" date="2017" name="Appl. Environ. Microbiol.">
        <title>Genomic analysis of Calderihabitans maritimus KKC1, a thermophilic hydrogenogenic carboxydotrophic bacterium isolated from marine sediment.</title>
        <authorList>
            <person name="Omae K."/>
            <person name="Yoneda Y."/>
            <person name="Fukuyama Y."/>
            <person name="Yoshida T."/>
            <person name="Sako Y."/>
        </authorList>
    </citation>
    <scope>NUCLEOTIDE SEQUENCE [LARGE SCALE GENOMIC DNA]</scope>
    <source>
        <strain evidence="2">KKC1</strain>
    </source>
</reference>
<protein>
    <recommendedName>
        <fullName evidence="3">Spore coat associated protein CotJA</fullName>
    </recommendedName>
</protein>
<keyword evidence="2" id="KW-1185">Reference proteome</keyword>
<sequence length="68" mass="7945">MNGYFQGHYPYPPGMPGEYPWKPPMELPPGIKLAEAYVPWQKYTKTFSPGEALQKGTLFPELYRPYEY</sequence>